<evidence type="ECO:0000313" key="2">
    <source>
        <dbReference type="Proteomes" id="UP000195963"/>
    </source>
</evidence>
<protein>
    <submittedName>
        <fullName evidence="1">Uncharacterized protein</fullName>
    </submittedName>
</protein>
<sequence length="116" mass="13209">MKPSVIIAPHLRRCSVNGSATALASMLITLNANQYIMSATIKTAHITHILRVKYDFRYIEFQQILAIITATGVNYKNGFFQRLKYQLYGDADLQARDNLNITPFCCDKVAIRRENL</sequence>
<reference evidence="2" key="1">
    <citation type="submission" date="2017-06" db="EMBL/GenBank/DDBJ databases">
        <authorList>
            <person name="Rodrigo-Torres L."/>
            <person name="Arahal R.D."/>
            <person name="Lucena T."/>
        </authorList>
    </citation>
    <scope>NUCLEOTIDE SEQUENCE [LARGE SCALE GENOMIC DNA]</scope>
    <source>
        <strain evidence="2">CECT 9190</strain>
    </source>
</reference>
<dbReference type="Proteomes" id="UP000195963">
    <property type="component" value="Unassembled WGS sequence"/>
</dbReference>
<dbReference type="RefSeq" id="WP_087844863.1">
    <property type="nucleotide sequence ID" value="NZ_FYAK01000002.1"/>
</dbReference>
<accession>A0A1Y6ME05</accession>
<dbReference type="AlphaFoldDB" id="A0A1Y6ME05"/>
<keyword evidence="2" id="KW-1185">Reference proteome</keyword>
<evidence type="ECO:0000313" key="1">
    <source>
        <dbReference type="EMBL" id="SMY34754.1"/>
    </source>
</evidence>
<dbReference type="EMBL" id="FYAK01000002">
    <property type="protein sequence ID" value="SMY34754.1"/>
    <property type="molecule type" value="Genomic_DNA"/>
</dbReference>
<proteinExistence type="predicted"/>
<organism evidence="1 2">
    <name type="scientific">Photobacterium malacitanum</name>
    <dbReference type="NCBI Taxonomy" id="2204294"/>
    <lineage>
        <taxon>Bacteria</taxon>
        <taxon>Pseudomonadati</taxon>
        <taxon>Pseudomonadota</taxon>
        <taxon>Gammaproteobacteria</taxon>
        <taxon>Vibrionales</taxon>
        <taxon>Vibrionaceae</taxon>
        <taxon>Photobacterium</taxon>
    </lineage>
</organism>
<name>A0A1Y6ME05_9GAMM</name>
<gene>
    <name evidence="1" type="ORF">PMAL9190_01833</name>
</gene>